<evidence type="ECO:0000256" key="1">
    <source>
        <dbReference type="SAM" id="Phobius"/>
    </source>
</evidence>
<dbReference type="Proteomes" id="UP000326344">
    <property type="component" value="Unassembled WGS sequence"/>
</dbReference>
<name>A0A5N1J9K6_9BACT</name>
<evidence type="ECO:0000313" key="4">
    <source>
        <dbReference type="EMBL" id="KAA9349342.1"/>
    </source>
</evidence>
<protein>
    <recommendedName>
        <fullName evidence="6">Lysophospholipase L1-like esterase</fullName>
    </recommendedName>
</protein>
<keyword evidence="1" id="KW-0812">Transmembrane</keyword>
<dbReference type="PANTHER" id="PTHR43752">
    <property type="entry name" value="BNR/ASP-BOX REPEAT FAMILY PROTEIN"/>
    <property type="match status" value="1"/>
</dbReference>
<feature type="domain" description="Sialidase" evidence="2">
    <location>
        <begin position="381"/>
        <end position="605"/>
    </location>
</feature>
<comment type="caution">
    <text evidence="4">The sequence shown here is derived from an EMBL/GenBank/DDBJ whole genome shotgun (WGS) entry which is preliminary data.</text>
</comment>
<dbReference type="InterPro" id="IPR036278">
    <property type="entry name" value="Sialidase_sf"/>
</dbReference>
<accession>A0A5N1J9K6</accession>
<keyword evidence="1" id="KW-0472">Membrane</keyword>
<evidence type="ECO:0008006" key="6">
    <source>
        <dbReference type="Google" id="ProtNLM"/>
    </source>
</evidence>
<proteinExistence type="predicted"/>
<dbReference type="PANTHER" id="PTHR43752:SF2">
    <property type="entry name" value="BNR_ASP-BOX REPEAT FAMILY PROTEIN"/>
    <property type="match status" value="1"/>
</dbReference>
<keyword evidence="1" id="KW-1133">Transmembrane helix</keyword>
<dbReference type="Gene3D" id="3.40.50.1110">
    <property type="entry name" value="SGNH hydrolase"/>
    <property type="match status" value="1"/>
</dbReference>
<keyword evidence="5" id="KW-1185">Reference proteome</keyword>
<dbReference type="SUPFAM" id="SSF50939">
    <property type="entry name" value="Sialidases"/>
    <property type="match status" value="1"/>
</dbReference>
<dbReference type="GO" id="GO:0016788">
    <property type="term" value="F:hydrolase activity, acting on ester bonds"/>
    <property type="evidence" value="ECO:0007669"/>
    <property type="project" value="UniProtKB-ARBA"/>
</dbReference>
<gene>
    <name evidence="4" type="ORF">F0P93_23410</name>
</gene>
<organism evidence="4 5">
    <name type="scientific">Larkinella humicola</name>
    <dbReference type="NCBI Taxonomy" id="2607654"/>
    <lineage>
        <taxon>Bacteria</taxon>
        <taxon>Pseudomonadati</taxon>
        <taxon>Bacteroidota</taxon>
        <taxon>Cytophagia</taxon>
        <taxon>Cytophagales</taxon>
        <taxon>Spirosomataceae</taxon>
        <taxon>Larkinella</taxon>
    </lineage>
</organism>
<feature type="transmembrane region" description="Helical" evidence="1">
    <location>
        <begin position="47"/>
        <end position="69"/>
    </location>
</feature>
<dbReference type="AlphaFoldDB" id="A0A5N1J9K6"/>
<dbReference type="Pfam" id="PF13088">
    <property type="entry name" value="BNR_2"/>
    <property type="match status" value="1"/>
</dbReference>
<feature type="domain" description="SGNH hydrolase-type esterase" evidence="3">
    <location>
        <begin position="84"/>
        <end position="275"/>
    </location>
</feature>
<dbReference type="Pfam" id="PF13472">
    <property type="entry name" value="Lipase_GDSL_2"/>
    <property type="match status" value="1"/>
</dbReference>
<dbReference type="CDD" id="cd15482">
    <property type="entry name" value="Sialidase_non-viral"/>
    <property type="match status" value="1"/>
</dbReference>
<evidence type="ECO:0000259" key="2">
    <source>
        <dbReference type="Pfam" id="PF13088"/>
    </source>
</evidence>
<dbReference type="SUPFAM" id="SSF52266">
    <property type="entry name" value="SGNH hydrolase"/>
    <property type="match status" value="1"/>
</dbReference>
<dbReference type="InterPro" id="IPR013830">
    <property type="entry name" value="SGNH_hydro"/>
</dbReference>
<reference evidence="4 5" key="1">
    <citation type="submission" date="2019-09" db="EMBL/GenBank/DDBJ databases">
        <title>Genome Sequence of Larkinella sp MA1.</title>
        <authorList>
            <person name="Srinivasan S."/>
        </authorList>
    </citation>
    <scope>NUCLEOTIDE SEQUENCE [LARGE SCALE GENOMIC DNA]</scope>
    <source>
        <strain evidence="4 5">MA1</strain>
    </source>
</reference>
<dbReference type="Gene3D" id="2.120.10.10">
    <property type="match status" value="1"/>
</dbReference>
<dbReference type="EMBL" id="VTWS01000006">
    <property type="protein sequence ID" value="KAA9349342.1"/>
    <property type="molecule type" value="Genomic_DNA"/>
</dbReference>
<dbReference type="InterPro" id="IPR011040">
    <property type="entry name" value="Sialidase"/>
</dbReference>
<sequence length="646" mass="71432">MNRSIGMQNSRRVIQIGFEKCPQPCDGPTPKGDFSWMTKAPFRGRTVARLGAFLLITVFCFFLGFPVFAEKPVGGGDGNLTIVAFGNSITAIRKTVNQVFAQRLPHLLSQKGVSATVINAGIPGSHTGRQTDHNLFKIRHALDRFESDVMAVHPDLVIIGFGINDAHIDSGGATGPSRIPLENYRQNLAYMIESLQKNESLVILTVPNLLGKKYADYQNERLLQYVEVIRNYSRKYRTGLVDNYKAFVDYQNRTGVSFDSLMLDGVHPNDKGHELIAGNMVDEILRVTKLNGKNKVGEKSLVLQLNPGADNPRNSEGDFVTLKDGRILFIYSRFAGNSSSDFAAATLVGRYSGDGGKTWTKDDQLIVSNEGGMNVMSVSLLRLQDGRIALFYARKNAMDDCIPMMRISTDEAKTWSEAIPCITDRKGYFVLNNNRVIQLQTGRLLMPVALHETPPGGRFNGKGRLFSYYSDDTGKTWKVSQEVANPDAITLQEPGLISLKDRLMMIIRTDAGVQYAAYSTDQGQTWSPSQPTTIASPVSPATIARIPATGDLLMVWNNNGNQEGNPIKGRRTPLNIAVSKDEGKTWTHVKTLEADPDGWYCYTAIHFVGKKEVLLSYCAGNRPKGTGLSVTNVTRLNLEWIYNTKT</sequence>
<dbReference type="InterPro" id="IPR036514">
    <property type="entry name" value="SGNH_hydro_sf"/>
</dbReference>
<evidence type="ECO:0000313" key="5">
    <source>
        <dbReference type="Proteomes" id="UP000326344"/>
    </source>
</evidence>
<evidence type="ECO:0000259" key="3">
    <source>
        <dbReference type="Pfam" id="PF13472"/>
    </source>
</evidence>